<evidence type="ECO:0000313" key="2">
    <source>
        <dbReference type="Proteomes" id="UP000231259"/>
    </source>
</evidence>
<comment type="caution">
    <text evidence="1">The sequence shown here is derived from an EMBL/GenBank/DDBJ whole genome shotgun (WGS) entry which is preliminary data.</text>
</comment>
<dbReference type="AlphaFoldDB" id="A0A2G8RH89"/>
<evidence type="ECO:0000313" key="1">
    <source>
        <dbReference type="EMBL" id="PIL20937.1"/>
    </source>
</evidence>
<keyword evidence="2" id="KW-1185">Reference proteome</keyword>
<gene>
    <name evidence="1" type="ORF">P775_07165</name>
</gene>
<dbReference type="EMBL" id="AWWI01000050">
    <property type="protein sequence ID" value="PIL20937.1"/>
    <property type="molecule type" value="Genomic_DNA"/>
</dbReference>
<sequence length="91" mass="9628">MSSYEPPKPASGRHLPKPDLSGAAALSICESLLLALNDHNILPENEIVGILRDAAAAHAHDAGEDGQAEMHEGVADLINRIIDGGNSVRRR</sequence>
<organism evidence="1 2">
    <name type="scientific">Puniceibacterium antarcticum</name>
    <dbReference type="NCBI Taxonomy" id="1206336"/>
    <lineage>
        <taxon>Bacteria</taxon>
        <taxon>Pseudomonadati</taxon>
        <taxon>Pseudomonadota</taxon>
        <taxon>Alphaproteobacteria</taxon>
        <taxon>Rhodobacterales</taxon>
        <taxon>Paracoccaceae</taxon>
        <taxon>Puniceibacterium</taxon>
    </lineage>
</organism>
<dbReference type="OrthoDB" id="6172634at2"/>
<dbReference type="Proteomes" id="UP000231259">
    <property type="component" value="Unassembled WGS sequence"/>
</dbReference>
<accession>A0A2G8RH89</accession>
<name>A0A2G8RH89_9RHOB</name>
<protein>
    <submittedName>
        <fullName evidence="1">Uncharacterized protein</fullName>
    </submittedName>
</protein>
<dbReference type="RefSeq" id="WP_099910277.1">
    <property type="nucleotide sequence ID" value="NZ_AWWI01000050.1"/>
</dbReference>
<proteinExistence type="predicted"/>
<reference evidence="1 2" key="1">
    <citation type="submission" date="2013-09" db="EMBL/GenBank/DDBJ databases">
        <title>Genome sequencing of Phaeobacter antarcticus sp. nov. SM1211.</title>
        <authorList>
            <person name="Zhang X.-Y."/>
            <person name="Liu C."/>
            <person name="Chen X.-L."/>
            <person name="Xie B.-B."/>
            <person name="Qin Q.-L."/>
            <person name="Rong J.-C."/>
            <person name="Zhang Y.-Z."/>
        </authorList>
    </citation>
    <scope>NUCLEOTIDE SEQUENCE [LARGE SCALE GENOMIC DNA]</scope>
    <source>
        <strain evidence="1 2">SM1211</strain>
    </source>
</reference>